<evidence type="ECO:0000313" key="4">
    <source>
        <dbReference type="EMBL" id="EHO40831.1"/>
    </source>
</evidence>
<dbReference type="InterPro" id="IPR025965">
    <property type="entry name" value="FlgD/Vpr_Ig-like"/>
</dbReference>
<dbReference type="GO" id="GO:0004386">
    <property type="term" value="F:helicase activity"/>
    <property type="evidence" value="ECO:0007669"/>
    <property type="project" value="UniProtKB-KW"/>
</dbReference>
<name>H1XX94_CALAY</name>
<evidence type="ECO:0000256" key="1">
    <source>
        <dbReference type="SAM" id="SignalP"/>
    </source>
</evidence>
<dbReference type="SMART" id="SM00060">
    <property type="entry name" value="FN3"/>
    <property type="match status" value="1"/>
</dbReference>
<dbReference type="CDD" id="cd04486">
    <property type="entry name" value="YhcR_OBF_like"/>
    <property type="match status" value="1"/>
</dbReference>
<dbReference type="STRING" id="880073.Cabys_3923"/>
<dbReference type="RefSeq" id="WP_006927883.1">
    <property type="nucleotide sequence ID" value="NZ_CM001402.1"/>
</dbReference>
<keyword evidence="4" id="KW-0547">Nucleotide-binding</keyword>
<dbReference type="CDD" id="cd00063">
    <property type="entry name" value="FN3"/>
    <property type="match status" value="1"/>
</dbReference>
<dbReference type="InterPro" id="IPR036116">
    <property type="entry name" value="FN3_sf"/>
</dbReference>
<reference evidence="4 5" key="1">
    <citation type="submission" date="2011-09" db="EMBL/GenBank/DDBJ databases">
        <title>The permanent draft genome of Caldithrix abyssi DSM 13497.</title>
        <authorList>
            <consortium name="US DOE Joint Genome Institute (JGI-PGF)"/>
            <person name="Lucas S."/>
            <person name="Han J."/>
            <person name="Lapidus A."/>
            <person name="Bruce D."/>
            <person name="Goodwin L."/>
            <person name="Pitluck S."/>
            <person name="Peters L."/>
            <person name="Kyrpides N."/>
            <person name="Mavromatis K."/>
            <person name="Ivanova N."/>
            <person name="Mikhailova N."/>
            <person name="Chertkov O."/>
            <person name="Detter J.C."/>
            <person name="Tapia R."/>
            <person name="Han C."/>
            <person name="Land M."/>
            <person name="Hauser L."/>
            <person name="Markowitz V."/>
            <person name="Cheng J.-F."/>
            <person name="Hugenholtz P."/>
            <person name="Woyke T."/>
            <person name="Wu D."/>
            <person name="Spring S."/>
            <person name="Brambilla E."/>
            <person name="Klenk H.-P."/>
            <person name="Eisen J.A."/>
        </authorList>
    </citation>
    <scope>NUCLEOTIDE SEQUENCE [LARGE SCALE GENOMIC DNA]</scope>
    <source>
        <strain evidence="4 5">DSM 13497</strain>
    </source>
</reference>
<accession>H1XX94</accession>
<organism evidence="4 5">
    <name type="scientific">Caldithrix abyssi DSM 13497</name>
    <dbReference type="NCBI Taxonomy" id="880073"/>
    <lineage>
        <taxon>Bacteria</taxon>
        <taxon>Pseudomonadati</taxon>
        <taxon>Calditrichota</taxon>
        <taxon>Calditrichia</taxon>
        <taxon>Calditrichales</taxon>
        <taxon>Calditrichaceae</taxon>
        <taxon>Caldithrix</taxon>
    </lineage>
</organism>
<dbReference type="HOGENOM" id="CLU_316395_0_0_0"/>
<dbReference type="eggNOG" id="COG2374">
    <property type="taxonomic scope" value="Bacteria"/>
</dbReference>
<proteinExistence type="predicted"/>
<dbReference type="PANTHER" id="PTHR42834:SF1">
    <property type="entry name" value="ENDONUCLEASE_EXONUCLEASE_PHOSPHATASE FAMILY PROTEIN (AFU_ORTHOLOGUE AFUA_3G09210)"/>
    <property type="match status" value="1"/>
</dbReference>
<dbReference type="InterPro" id="IPR013783">
    <property type="entry name" value="Ig-like_fold"/>
</dbReference>
<dbReference type="Gene3D" id="2.60.40.10">
    <property type="entry name" value="Immunoglobulins"/>
    <property type="match status" value="1"/>
</dbReference>
<gene>
    <name evidence="3" type="ORF">Cabys_3923</name>
    <name evidence="4" type="ORF">Calab_1205</name>
</gene>
<keyword evidence="4" id="KW-0378">Hydrolase</keyword>
<evidence type="ECO:0000313" key="5">
    <source>
        <dbReference type="Proteomes" id="UP000004671"/>
    </source>
</evidence>
<dbReference type="AlphaFoldDB" id="H1XX94"/>
<dbReference type="Proteomes" id="UP000004671">
    <property type="component" value="Chromosome"/>
</dbReference>
<dbReference type="SUPFAM" id="SSF49265">
    <property type="entry name" value="Fibronectin type III"/>
    <property type="match status" value="1"/>
</dbReference>
<keyword evidence="4" id="KW-0347">Helicase</keyword>
<reference evidence="3 6" key="2">
    <citation type="submission" date="2016-11" db="EMBL/GenBank/DDBJ databases">
        <title>Genomic analysis of Caldithrix abyssi and proposal of a novel bacterial phylum Caldithrichaeota.</title>
        <authorList>
            <person name="Kublanov I."/>
            <person name="Sigalova O."/>
            <person name="Gavrilov S."/>
            <person name="Lebedinsky A."/>
            <person name="Ivanova N."/>
            <person name="Daum C."/>
            <person name="Reddy T."/>
            <person name="Klenk H.P."/>
            <person name="Goker M."/>
            <person name="Reva O."/>
            <person name="Miroshnichenko M."/>
            <person name="Kyprides N."/>
            <person name="Woyke T."/>
            <person name="Gelfand M."/>
        </authorList>
    </citation>
    <scope>NUCLEOTIDE SEQUENCE [LARGE SCALE GENOMIC DNA]</scope>
    <source>
        <strain evidence="3 6">LF13</strain>
    </source>
</reference>
<dbReference type="Gene3D" id="2.60.40.4070">
    <property type="match status" value="1"/>
</dbReference>
<dbReference type="InterPro" id="IPR003961">
    <property type="entry name" value="FN3_dom"/>
</dbReference>
<dbReference type="eggNOG" id="COG3420">
    <property type="taxonomic scope" value="Bacteria"/>
</dbReference>
<dbReference type="KEGG" id="caby:Cabys_3923"/>
<dbReference type="eggNOG" id="COG1361">
    <property type="taxonomic scope" value="Bacteria"/>
</dbReference>
<feature type="domain" description="Fibronectin type-III" evidence="2">
    <location>
        <begin position="193"/>
        <end position="294"/>
    </location>
</feature>
<dbReference type="InterPro" id="IPR026444">
    <property type="entry name" value="Secre_tail"/>
</dbReference>
<sequence length="922" mass="99457" precursor="true">MTHKFIRMTFILFSAFSLIFAQNAWINEIHYDNFGTDEGEFIEVVIENVGNYNLTDFAVDLYNGNDGAVYDTKTLDQFVQGATVGDFTFFYYTYPTNGLQNGSPDGMALSYQGAVISGQFLSYEGTLTATNGPASGMTSVDIMVSEPDSVGYSLQLGGSGTTYDAFAWQQPLPATPGDLNQNQELSATVKPEPSNHVTDFTVDSVKTYSVYLSWTGATGSVLPDKYLLLGVKDGVSFPTVADGNPIADDADATDGLVAFNVLHQDGKNTFTVTGLESETPYSFRIYPYTNAGSNVDFKTDGAIPEVSATTLAAQIFAIAQVQKTADGMEGDSPLLGQVVTVEGVVTAVSSRSFWIQDADSAWSGVNVFDADAVSQVKLGDRVRLTGVVDEYYGKTEIKDLSAFTILAQNEPLPNPISLPTGQVPQEKYEGVLVTVNNATCTNPDLGYGEWEVDDGSGPCRVDDLIFQFAPEQGKMYTVTGVVEYSYSNYKIEPRSEADVALISNAPVISFIGSSALAPMATEDFIDTVKVVDNGTVVQVELRYRVNAGDTVSVTMTGSDSIFVGVIPASAYNDGDKVEYWIYAIDNDNEVSVSDVRGFFAGTTPIAVLKQLDDQGVLIVDGFYARTTGVATVSNGVFDTSHLSVFMQDENYSAINIFKYNGADFTFTEGHSYTVVGKLTQYRGLTEIIPENLQTDIIDNGEATMPEPLTVTLSVLLSSPESLEGLLVRVENADTVAGAGQWPEPGNNANLTITDDGGATQITFRIDKDTDIDDASAPTWPQTIVGIFSQYDSQAPYLDGYQILPRSTADLSGLTGIESPGQAIVPQRISLQPAFPNPFNPSTTLSVEIPAKIAGKETVYLEIYNVLGQKVATLINGQKLTAGRHQFKWQATADNGLQVPTGIYFAVLKVSNKIWTQKLILLK</sequence>
<keyword evidence="4" id="KW-0067">ATP-binding</keyword>
<evidence type="ECO:0000313" key="6">
    <source>
        <dbReference type="Proteomes" id="UP000183868"/>
    </source>
</evidence>
<dbReference type="EMBL" id="CP018099">
    <property type="protein sequence ID" value="APF20668.1"/>
    <property type="molecule type" value="Genomic_DNA"/>
</dbReference>
<evidence type="ECO:0000313" key="3">
    <source>
        <dbReference type="EMBL" id="APF20668.1"/>
    </source>
</evidence>
<dbReference type="PaxDb" id="880073-Calab_1205"/>
<keyword evidence="5" id="KW-1185">Reference proteome</keyword>
<dbReference type="eggNOG" id="COG2133">
    <property type="taxonomic scope" value="Bacteria"/>
</dbReference>
<dbReference type="PANTHER" id="PTHR42834">
    <property type="entry name" value="ENDONUCLEASE/EXONUCLEASE/PHOSPHATASE FAMILY PROTEIN (AFU_ORTHOLOGUE AFUA_3G09210)"/>
    <property type="match status" value="1"/>
</dbReference>
<dbReference type="Proteomes" id="UP000183868">
    <property type="component" value="Chromosome"/>
</dbReference>
<dbReference type="Pfam" id="PF13860">
    <property type="entry name" value="FlgD_ig"/>
    <property type="match status" value="1"/>
</dbReference>
<feature type="chain" id="PRO_5009695405" evidence="1">
    <location>
        <begin position="27"/>
        <end position="922"/>
    </location>
</feature>
<dbReference type="InParanoid" id="H1XX94"/>
<feature type="signal peptide" evidence="1">
    <location>
        <begin position="1"/>
        <end position="26"/>
    </location>
</feature>
<protein>
    <submittedName>
        <fullName evidence="4">Nucleic acid binding OB-fold tRNA/helicase-type</fullName>
    </submittedName>
    <submittedName>
        <fullName evidence="3">Por secretion system C-terminal sorting domain-containing protein</fullName>
    </submittedName>
</protein>
<evidence type="ECO:0000259" key="2">
    <source>
        <dbReference type="SMART" id="SM00060"/>
    </source>
</evidence>
<keyword evidence="1" id="KW-0732">Signal</keyword>
<dbReference type="NCBIfam" id="TIGR04183">
    <property type="entry name" value="Por_Secre_tail"/>
    <property type="match status" value="1"/>
</dbReference>
<dbReference type="EMBL" id="CM001402">
    <property type="protein sequence ID" value="EHO40831.1"/>
    <property type="molecule type" value="Genomic_DNA"/>
</dbReference>